<accession>A0AAG5CNN3</accession>
<organism evidence="1 2">
    <name type="scientific">Anopheles atroparvus</name>
    <name type="common">European mosquito</name>
    <dbReference type="NCBI Taxonomy" id="41427"/>
    <lineage>
        <taxon>Eukaryota</taxon>
        <taxon>Metazoa</taxon>
        <taxon>Ecdysozoa</taxon>
        <taxon>Arthropoda</taxon>
        <taxon>Hexapoda</taxon>
        <taxon>Insecta</taxon>
        <taxon>Pterygota</taxon>
        <taxon>Neoptera</taxon>
        <taxon>Endopterygota</taxon>
        <taxon>Diptera</taxon>
        <taxon>Nematocera</taxon>
        <taxon>Culicoidea</taxon>
        <taxon>Culicidae</taxon>
        <taxon>Anophelinae</taxon>
        <taxon>Anopheles</taxon>
    </lineage>
</organism>
<evidence type="ECO:0000313" key="2">
    <source>
        <dbReference type="Proteomes" id="UP000075880"/>
    </source>
</evidence>
<sequence>LVELSDTLQSGKRCTSPILPRAATEQCPDRSNFGWDSFFLKCDLFDEIDLSNLCFAECSTKNANHSFQVSVNRNKFALQWRRLWVVYGLTGRFVFVNSTSKYKISYNLLQ</sequence>
<proteinExistence type="predicted"/>
<keyword evidence="2" id="KW-1185">Reference proteome</keyword>
<dbReference type="Proteomes" id="UP000075880">
    <property type="component" value="Unassembled WGS sequence"/>
</dbReference>
<dbReference type="AlphaFoldDB" id="A0AAG5CNN3"/>
<protein>
    <submittedName>
        <fullName evidence="1">Uncharacterized protein</fullName>
    </submittedName>
</protein>
<reference evidence="1" key="1">
    <citation type="submission" date="2024-04" db="UniProtKB">
        <authorList>
            <consortium name="EnsemblMetazoa"/>
        </authorList>
    </citation>
    <scope>IDENTIFICATION</scope>
    <source>
        <strain evidence="1">EBRO</strain>
    </source>
</reference>
<dbReference type="EnsemblMetazoa" id="ENSAATROPT000457">
    <property type="protein sequence ID" value="ENSAATROPP000435"/>
    <property type="gene ID" value="ENSAATROPG000376"/>
</dbReference>
<name>A0AAG5CNN3_ANOAO</name>
<evidence type="ECO:0000313" key="1">
    <source>
        <dbReference type="EnsemblMetazoa" id="ENSAATROPP000435"/>
    </source>
</evidence>